<keyword evidence="1" id="KW-0479">Metal-binding</keyword>
<dbReference type="InterPro" id="IPR002048">
    <property type="entry name" value="EF_hand_dom"/>
</dbReference>
<dbReference type="CDD" id="cd00051">
    <property type="entry name" value="EFh"/>
    <property type="match status" value="1"/>
</dbReference>
<dbReference type="SUPFAM" id="SSF47473">
    <property type="entry name" value="EF-hand"/>
    <property type="match status" value="1"/>
</dbReference>
<protein>
    <submittedName>
        <fullName evidence="5">CANB1-like protein</fullName>
    </submittedName>
</protein>
<keyword evidence="6" id="KW-1185">Reference proteome</keyword>
<feature type="domain" description="EF-hand" evidence="4">
    <location>
        <begin position="124"/>
        <end position="159"/>
    </location>
</feature>
<keyword evidence="3" id="KW-0106">Calcium</keyword>
<dbReference type="PROSITE" id="PS50222">
    <property type="entry name" value="EF_HAND_2"/>
    <property type="match status" value="3"/>
</dbReference>
<sequence>MGNENSLPMELCSNFDADEIKRLGKRFRKLDLDNSGALSVEEFMSLPELQQNPLVQRVIDIFDTDGNGEVDFKEFIEGVSQFSVRGDKEIAFKIYDMDKDGYISNGELYQVLKMMVGNNLKDHQLQQIVDKTIIHADADGDGKISFEEFCSVVGSMDVHKKMVSYVYKAEKGIEICVLRVNLEDRKY</sequence>
<dbReference type="PANTHER" id="PTHR45942">
    <property type="entry name" value="PROTEIN PHOSPATASE 3 REGULATORY SUBUNIT B ALPHA ISOFORM TYPE 1"/>
    <property type="match status" value="1"/>
</dbReference>
<dbReference type="InterPro" id="IPR011992">
    <property type="entry name" value="EF-hand-dom_pair"/>
</dbReference>
<reference evidence="5" key="1">
    <citation type="submission" date="2022-11" db="EMBL/GenBank/DDBJ databases">
        <title>Centuries of genome instability and evolution in soft-shell clam transmissible cancer (bioRxiv).</title>
        <authorList>
            <person name="Hart S.F.M."/>
            <person name="Yonemitsu M.A."/>
            <person name="Giersch R.M."/>
            <person name="Beal B.F."/>
            <person name="Arriagada G."/>
            <person name="Davis B.W."/>
            <person name="Ostrander E.A."/>
            <person name="Goff S.P."/>
            <person name="Metzger M.J."/>
        </authorList>
    </citation>
    <scope>NUCLEOTIDE SEQUENCE</scope>
    <source>
        <strain evidence="5">MELC-2E11</strain>
        <tissue evidence="5">Siphon/mantle</tissue>
    </source>
</reference>
<evidence type="ECO:0000256" key="2">
    <source>
        <dbReference type="ARBA" id="ARBA00022737"/>
    </source>
</evidence>
<evidence type="ECO:0000256" key="1">
    <source>
        <dbReference type="ARBA" id="ARBA00022723"/>
    </source>
</evidence>
<feature type="non-terminal residue" evidence="5">
    <location>
        <position position="187"/>
    </location>
</feature>
<dbReference type="Gene3D" id="1.10.238.10">
    <property type="entry name" value="EF-hand"/>
    <property type="match status" value="1"/>
</dbReference>
<dbReference type="PRINTS" id="PR01697">
    <property type="entry name" value="PARVALBUMIN"/>
</dbReference>
<evidence type="ECO:0000256" key="3">
    <source>
        <dbReference type="ARBA" id="ARBA00022837"/>
    </source>
</evidence>
<evidence type="ECO:0000313" key="6">
    <source>
        <dbReference type="Proteomes" id="UP001164746"/>
    </source>
</evidence>
<feature type="domain" description="EF-hand" evidence="4">
    <location>
        <begin position="91"/>
        <end position="118"/>
    </location>
</feature>
<keyword evidence="2" id="KW-0677">Repeat</keyword>
<evidence type="ECO:0000313" key="5">
    <source>
        <dbReference type="EMBL" id="WAR18256.1"/>
    </source>
</evidence>
<dbReference type="EMBL" id="CP111022">
    <property type="protein sequence ID" value="WAR18256.1"/>
    <property type="molecule type" value="Genomic_DNA"/>
</dbReference>
<dbReference type="SMART" id="SM00054">
    <property type="entry name" value="EFh"/>
    <property type="match status" value="4"/>
</dbReference>
<gene>
    <name evidence="5" type="ORF">MAR_000094</name>
</gene>
<name>A0ABY7FBA6_MYAAR</name>
<proteinExistence type="predicted"/>
<accession>A0ABY7FBA6</accession>
<dbReference type="Pfam" id="PF13499">
    <property type="entry name" value="EF-hand_7"/>
    <property type="match status" value="2"/>
</dbReference>
<dbReference type="InterPro" id="IPR018247">
    <property type="entry name" value="EF_Hand_1_Ca_BS"/>
</dbReference>
<evidence type="ECO:0000259" key="4">
    <source>
        <dbReference type="PROSITE" id="PS50222"/>
    </source>
</evidence>
<feature type="domain" description="EF-hand" evidence="4">
    <location>
        <begin position="50"/>
        <end position="85"/>
    </location>
</feature>
<dbReference type="PROSITE" id="PS00018">
    <property type="entry name" value="EF_HAND_1"/>
    <property type="match status" value="3"/>
</dbReference>
<organism evidence="5 6">
    <name type="scientific">Mya arenaria</name>
    <name type="common">Soft-shell clam</name>
    <dbReference type="NCBI Taxonomy" id="6604"/>
    <lineage>
        <taxon>Eukaryota</taxon>
        <taxon>Metazoa</taxon>
        <taxon>Spiralia</taxon>
        <taxon>Lophotrochozoa</taxon>
        <taxon>Mollusca</taxon>
        <taxon>Bivalvia</taxon>
        <taxon>Autobranchia</taxon>
        <taxon>Heteroconchia</taxon>
        <taxon>Euheterodonta</taxon>
        <taxon>Imparidentia</taxon>
        <taxon>Neoheterodontei</taxon>
        <taxon>Myida</taxon>
        <taxon>Myoidea</taxon>
        <taxon>Myidae</taxon>
        <taxon>Mya</taxon>
    </lineage>
</organism>
<dbReference type="Proteomes" id="UP001164746">
    <property type="component" value="Chromosome 11"/>
</dbReference>